<keyword evidence="5" id="KW-1185">Reference proteome</keyword>
<gene>
    <name evidence="4" type="ORF">FHS29_000035</name>
</gene>
<keyword evidence="2" id="KW-0812">Transmembrane</keyword>
<dbReference type="RefSeq" id="WP_184687065.1">
    <property type="nucleotide sequence ID" value="NZ_JACHJN010000001.1"/>
</dbReference>
<comment type="caution">
    <text evidence="4">The sequence shown here is derived from an EMBL/GenBank/DDBJ whole genome shotgun (WGS) entry which is preliminary data.</text>
</comment>
<dbReference type="PANTHER" id="PTHR40763">
    <property type="entry name" value="MEMBRANE PROTEIN-RELATED"/>
    <property type="match status" value="1"/>
</dbReference>
<sequence>MSAPDPALRASDTEREHVVAVLRDAVGEGRLTLTEAEDRIAAAYTAVHRADLAPLTADLPRADPPATAGLAATGRPDRRPDRRRPPLLPVVAVLLVVAWIASPLPFPWPILLVAFLVLRHRTRHRTT</sequence>
<accession>A0A841CBT6</accession>
<dbReference type="Pfam" id="PF08044">
    <property type="entry name" value="DUF1707"/>
    <property type="match status" value="1"/>
</dbReference>
<dbReference type="Proteomes" id="UP000547510">
    <property type="component" value="Unassembled WGS sequence"/>
</dbReference>
<keyword evidence="2" id="KW-1133">Transmembrane helix</keyword>
<keyword evidence="2" id="KW-0472">Membrane</keyword>
<dbReference type="PANTHER" id="PTHR40763:SF4">
    <property type="entry name" value="DUF1707 DOMAIN-CONTAINING PROTEIN"/>
    <property type="match status" value="1"/>
</dbReference>
<feature type="domain" description="DUF1707" evidence="3">
    <location>
        <begin position="8"/>
        <end position="60"/>
    </location>
</feature>
<protein>
    <recommendedName>
        <fullName evidence="3">DUF1707 domain-containing protein</fullName>
    </recommendedName>
</protein>
<dbReference type="EMBL" id="JACHJN010000001">
    <property type="protein sequence ID" value="MBB5953465.1"/>
    <property type="molecule type" value="Genomic_DNA"/>
</dbReference>
<dbReference type="AlphaFoldDB" id="A0A841CBT6"/>
<feature type="region of interest" description="Disordered" evidence="1">
    <location>
        <begin position="56"/>
        <end position="84"/>
    </location>
</feature>
<evidence type="ECO:0000313" key="5">
    <source>
        <dbReference type="Proteomes" id="UP000547510"/>
    </source>
</evidence>
<organism evidence="4 5">
    <name type="scientific">Saccharothrix tamanrassetensis</name>
    <dbReference type="NCBI Taxonomy" id="1051531"/>
    <lineage>
        <taxon>Bacteria</taxon>
        <taxon>Bacillati</taxon>
        <taxon>Actinomycetota</taxon>
        <taxon>Actinomycetes</taxon>
        <taxon>Pseudonocardiales</taxon>
        <taxon>Pseudonocardiaceae</taxon>
        <taxon>Saccharothrix</taxon>
    </lineage>
</organism>
<feature type="compositionally biased region" description="Basic and acidic residues" evidence="1">
    <location>
        <begin position="75"/>
        <end position="84"/>
    </location>
</feature>
<proteinExistence type="predicted"/>
<evidence type="ECO:0000313" key="4">
    <source>
        <dbReference type="EMBL" id="MBB5953465.1"/>
    </source>
</evidence>
<name>A0A841CBT6_9PSEU</name>
<reference evidence="4 5" key="1">
    <citation type="submission" date="2020-08" db="EMBL/GenBank/DDBJ databases">
        <title>Genomic Encyclopedia of Type Strains, Phase III (KMG-III): the genomes of soil and plant-associated and newly described type strains.</title>
        <authorList>
            <person name="Whitman W."/>
        </authorList>
    </citation>
    <scope>NUCLEOTIDE SEQUENCE [LARGE SCALE GENOMIC DNA]</scope>
    <source>
        <strain evidence="4 5">CECT 8640</strain>
    </source>
</reference>
<evidence type="ECO:0000256" key="1">
    <source>
        <dbReference type="SAM" id="MobiDB-lite"/>
    </source>
</evidence>
<evidence type="ECO:0000256" key="2">
    <source>
        <dbReference type="SAM" id="Phobius"/>
    </source>
</evidence>
<dbReference type="InterPro" id="IPR012551">
    <property type="entry name" value="DUF1707_SHOCT-like"/>
</dbReference>
<evidence type="ECO:0000259" key="3">
    <source>
        <dbReference type="Pfam" id="PF08044"/>
    </source>
</evidence>
<feature type="transmembrane region" description="Helical" evidence="2">
    <location>
        <begin position="87"/>
        <end position="118"/>
    </location>
</feature>